<name>A0A085WW04_9BACT</name>
<dbReference type="Gene3D" id="3.10.450.50">
    <property type="match status" value="1"/>
</dbReference>
<evidence type="ECO:0000259" key="1">
    <source>
        <dbReference type="Pfam" id="PF12680"/>
    </source>
</evidence>
<protein>
    <submittedName>
        <fullName evidence="2">Ketosteroid isomerase-like protein</fullName>
    </submittedName>
</protein>
<dbReference type="Pfam" id="PF12680">
    <property type="entry name" value="SnoaL_2"/>
    <property type="match status" value="1"/>
</dbReference>
<keyword evidence="3" id="KW-1185">Reference proteome</keyword>
<feature type="domain" description="SnoaL-like" evidence="1">
    <location>
        <begin position="10"/>
        <end position="114"/>
    </location>
</feature>
<keyword evidence="2" id="KW-0413">Isomerase</keyword>
<dbReference type="STRING" id="394096.DB31_0128"/>
<dbReference type="AlphaFoldDB" id="A0A085WW04"/>
<reference evidence="2 3" key="1">
    <citation type="submission" date="2014-04" db="EMBL/GenBank/DDBJ databases">
        <title>Genome assembly of Hyalangium minutum DSM 14724.</title>
        <authorList>
            <person name="Sharma G."/>
            <person name="Subramanian S."/>
        </authorList>
    </citation>
    <scope>NUCLEOTIDE SEQUENCE [LARGE SCALE GENOMIC DNA]</scope>
    <source>
        <strain evidence="2 3">DSM 14724</strain>
    </source>
</reference>
<dbReference type="SUPFAM" id="SSF54427">
    <property type="entry name" value="NTF2-like"/>
    <property type="match status" value="1"/>
</dbReference>
<gene>
    <name evidence="2" type="ORF">DB31_0128</name>
</gene>
<dbReference type="InterPro" id="IPR037401">
    <property type="entry name" value="SnoaL-like"/>
</dbReference>
<evidence type="ECO:0000313" key="2">
    <source>
        <dbReference type="EMBL" id="KFE71867.1"/>
    </source>
</evidence>
<proteinExistence type="predicted"/>
<dbReference type="OrthoDB" id="333383at2"/>
<evidence type="ECO:0000313" key="3">
    <source>
        <dbReference type="Proteomes" id="UP000028725"/>
    </source>
</evidence>
<sequence>MSASENFSLARAWLKAFNAHDVEALVALYAEDCTHTSPKIRVLHPETGGKLVGKQALAKWWREAIARLPGLKYEETALTADGERVFMEYLRHAPGDPDMPVAEVLEVKGGKIVASRVYHG</sequence>
<dbReference type="PATRIC" id="fig|394096.3.peg.126"/>
<organism evidence="2 3">
    <name type="scientific">Hyalangium minutum</name>
    <dbReference type="NCBI Taxonomy" id="394096"/>
    <lineage>
        <taxon>Bacteria</taxon>
        <taxon>Pseudomonadati</taxon>
        <taxon>Myxococcota</taxon>
        <taxon>Myxococcia</taxon>
        <taxon>Myxococcales</taxon>
        <taxon>Cystobacterineae</taxon>
        <taxon>Archangiaceae</taxon>
        <taxon>Hyalangium</taxon>
    </lineage>
</organism>
<dbReference type="GO" id="GO:0016853">
    <property type="term" value="F:isomerase activity"/>
    <property type="evidence" value="ECO:0007669"/>
    <property type="project" value="UniProtKB-KW"/>
</dbReference>
<dbReference type="Proteomes" id="UP000028725">
    <property type="component" value="Unassembled WGS sequence"/>
</dbReference>
<comment type="caution">
    <text evidence="2">The sequence shown here is derived from an EMBL/GenBank/DDBJ whole genome shotgun (WGS) entry which is preliminary data.</text>
</comment>
<accession>A0A085WW04</accession>
<dbReference type="EMBL" id="JMCB01000001">
    <property type="protein sequence ID" value="KFE71867.1"/>
    <property type="molecule type" value="Genomic_DNA"/>
</dbReference>
<dbReference type="RefSeq" id="WP_044180622.1">
    <property type="nucleotide sequence ID" value="NZ_JMCB01000001.1"/>
</dbReference>
<dbReference type="InterPro" id="IPR032710">
    <property type="entry name" value="NTF2-like_dom_sf"/>
</dbReference>